<reference evidence="1 2" key="1">
    <citation type="submission" date="2020-07" db="EMBL/GenBank/DDBJ databases">
        <authorList>
            <person name="Feng H."/>
        </authorList>
    </citation>
    <scope>NUCLEOTIDE SEQUENCE [LARGE SCALE GENOMIC DNA]</scope>
    <source>
        <strain evidence="2">s-10</strain>
    </source>
</reference>
<evidence type="ECO:0000313" key="2">
    <source>
        <dbReference type="Proteomes" id="UP000535491"/>
    </source>
</evidence>
<protein>
    <submittedName>
        <fullName evidence="1">Sporulation protein</fullName>
    </submittedName>
</protein>
<dbReference type="EMBL" id="JACEIQ010000004">
    <property type="protein sequence ID" value="MBA4493882.1"/>
    <property type="molecule type" value="Genomic_DNA"/>
</dbReference>
<gene>
    <name evidence="1" type="ORF">H1191_06125</name>
</gene>
<dbReference type="AlphaFoldDB" id="A0A7W1WPX1"/>
<proteinExistence type="predicted"/>
<evidence type="ECO:0000313" key="1">
    <source>
        <dbReference type="EMBL" id="MBA4493882.1"/>
    </source>
</evidence>
<dbReference type="PANTHER" id="PTHR40053">
    <property type="entry name" value="SPORULATION-CONTROL PROTEIN SPO0M"/>
    <property type="match status" value="1"/>
</dbReference>
<keyword evidence="2" id="KW-1185">Reference proteome</keyword>
<name>A0A7W1WPX1_9BACL</name>
<accession>A0A7W1WPX1</accession>
<dbReference type="Proteomes" id="UP000535491">
    <property type="component" value="Unassembled WGS sequence"/>
</dbReference>
<organism evidence="1 2">
    <name type="scientific">Paenactinomyces guangxiensis</name>
    <dbReference type="NCBI Taxonomy" id="1490290"/>
    <lineage>
        <taxon>Bacteria</taxon>
        <taxon>Bacillati</taxon>
        <taxon>Bacillota</taxon>
        <taxon>Bacilli</taxon>
        <taxon>Bacillales</taxon>
        <taxon>Thermoactinomycetaceae</taxon>
        <taxon>Paenactinomyces</taxon>
    </lineage>
</organism>
<dbReference type="PANTHER" id="PTHR40053:SF1">
    <property type="entry name" value="SPORULATION-CONTROL PROTEIN SPO0M"/>
    <property type="match status" value="1"/>
</dbReference>
<dbReference type="InterPro" id="IPR009776">
    <property type="entry name" value="Spore_0_M"/>
</dbReference>
<dbReference type="Pfam" id="PF07070">
    <property type="entry name" value="Spo0M"/>
    <property type="match status" value="1"/>
</dbReference>
<sequence>MFKTLLASAGVGAARIDLVLDDSKVTMGETVAGKIIAVGGSTEQKVDELTVKFNMESYHGKNLNTIQREIASIEVTDDDFVIRPGEEKVFPFQFDCPFTLPVSSVSTKYYFDTNLEIKWGKDSKDRDYIDVLPAGFLKNFLDGFQLLGFKPKWEGLLEDDGKFSQLIQFQPVKQFRDDFEEVTFIYQTRKTYKGVKGYFEFDANTTGDHSVLIDMLNLDEMSGKFKFDADDLATPEKAKEKIEALVKKSLTQIEMK</sequence>
<dbReference type="RefSeq" id="WP_181751123.1">
    <property type="nucleotide sequence ID" value="NZ_JACEIQ010000004.1"/>
</dbReference>
<comment type="caution">
    <text evidence="1">The sequence shown here is derived from an EMBL/GenBank/DDBJ whole genome shotgun (WGS) entry which is preliminary data.</text>
</comment>